<dbReference type="Pfam" id="PF00990">
    <property type="entry name" value="GGDEF"/>
    <property type="match status" value="1"/>
</dbReference>
<dbReference type="AlphaFoldDB" id="A0A7T1F479"/>
<dbReference type="PANTHER" id="PTHR43155:SF2">
    <property type="entry name" value="CYCLIC DI-GMP PHOSPHODIESTERASE PA4108"/>
    <property type="match status" value="1"/>
</dbReference>
<dbReference type="PROSITE" id="PS50113">
    <property type="entry name" value="PAC"/>
    <property type="match status" value="1"/>
</dbReference>
<dbReference type="SUPFAM" id="SSF55785">
    <property type="entry name" value="PYP-like sensor domain (PAS domain)"/>
    <property type="match status" value="2"/>
</dbReference>
<dbReference type="InterPro" id="IPR003607">
    <property type="entry name" value="HD/PDEase_dom"/>
</dbReference>
<dbReference type="CDD" id="cd00077">
    <property type="entry name" value="HDc"/>
    <property type="match status" value="1"/>
</dbReference>
<evidence type="ECO:0000259" key="2">
    <source>
        <dbReference type="PROSITE" id="PS50112"/>
    </source>
</evidence>
<dbReference type="InterPro" id="IPR000700">
    <property type="entry name" value="PAS-assoc_C"/>
</dbReference>
<dbReference type="Pfam" id="PF13487">
    <property type="entry name" value="HD_5"/>
    <property type="match status" value="1"/>
</dbReference>
<evidence type="ECO:0000259" key="5">
    <source>
        <dbReference type="PROSITE" id="PS51832"/>
    </source>
</evidence>
<evidence type="ECO:0000256" key="1">
    <source>
        <dbReference type="SAM" id="Phobius"/>
    </source>
</evidence>
<dbReference type="Gene3D" id="3.30.70.270">
    <property type="match status" value="1"/>
</dbReference>
<dbReference type="Proteomes" id="UP000594463">
    <property type="component" value="Chromosome"/>
</dbReference>
<evidence type="ECO:0000259" key="3">
    <source>
        <dbReference type="PROSITE" id="PS50113"/>
    </source>
</evidence>
<dbReference type="PANTHER" id="PTHR43155">
    <property type="entry name" value="CYCLIC DI-GMP PHOSPHODIESTERASE PA4108-RELATED"/>
    <property type="match status" value="1"/>
</dbReference>
<dbReference type="KEGG" id="alam:RT761_02410"/>
<dbReference type="GO" id="GO:0071111">
    <property type="term" value="F:cyclic-guanylate-specific phosphodiesterase activity"/>
    <property type="evidence" value="ECO:0007669"/>
    <property type="project" value="UniProtKB-EC"/>
</dbReference>
<feature type="domain" description="HD-GYP" evidence="5">
    <location>
        <begin position="619"/>
        <end position="819"/>
    </location>
</feature>
<dbReference type="PROSITE" id="PS50112">
    <property type="entry name" value="PAS"/>
    <property type="match status" value="1"/>
</dbReference>
<keyword evidence="8" id="KW-1185">Reference proteome</keyword>
<dbReference type="EC" id="3.1.4.52" evidence="7"/>
<name>A0A7T1F479_ATRLM</name>
<evidence type="ECO:0000259" key="4">
    <source>
        <dbReference type="PROSITE" id="PS50887"/>
    </source>
</evidence>
<dbReference type="SUPFAM" id="SSF74853">
    <property type="entry name" value="Lamin A/C globular tail domain"/>
    <property type="match status" value="1"/>
</dbReference>
<dbReference type="PROSITE" id="PS50887">
    <property type="entry name" value="GGDEF"/>
    <property type="match status" value="1"/>
</dbReference>
<feature type="domain" description="PAS" evidence="2">
    <location>
        <begin position="355"/>
        <end position="410"/>
    </location>
</feature>
<dbReference type="CDD" id="cd00130">
    <property type="entry name" value="PAS"/>
    <property type="match status" value="1"/>
</dbReference>
<dbReference type="InterPro" id="IPR029787">
    <property type="entry name" value="Nucleotide_cyclase"/>
</dbReference>
<dbReference type="InterPro" id="IPR035965">
    <property type="entry name" value="PAS-like_dom_sf"/>
</dbReference>
<dbReference type="SUPFAM" id="SSF55073">
    <property type="entry name" value="Nucleotide cyclase"/>
    <property type="match status" value="1"/>
</dbReference>
<dbReference type="SMART" id="SM00091">
    <property type="entry name" value="PAS"/>
    <property type="match status" value="2"/>
</dbReference>
<dbReference type="EMBL" id="CP065383">
    <property type="protein sequence ID" value="QPM69181.1"/>
    <property type="molecule type" value="Genomic_DNA"/>
</dbReference>
<gene>
    <name evidence="7" type="primary">rpfG_5</name>
    <name evidence="7" type="ORF">RT761_02410</name>
</gene>
<organism evidence="7 8">
    <name type="scientific">Atribacter laminatus</name>
    <dbReference type="NCBI Taxonomy" id="2847778"/>
    <lineage>
        <taxon>Bacteria</taxon>
        <taxon>Pseudomonadati</taxon>
        <taxon>Atribacterota</taxon>
        <taxon>Atribacteria</taxon>
        <taxon>Atribacterales</taxon>
        <taxon>Atribacteraceae</taxon>
        <taxon>Atribacter</taxon>
    </lineage>
</organism>
<feature type="domain" description="GGDEF" evidence="4">
    <location>
        <begin position="508"/>
        <end position="637"/>
    </location>
</feature>
<dbReference type="InterPro" id="IPR037522">
    <property type="entry name" value="HD_GYP_dom"/>
</dbReference>
<protein>
    <submittedName>
        <fullName evidence="7">Cyclic di-GMP phosphodiesterase response regulator RpfG</fullName>
        <ecNumber evidence="7">3.1.4.52</ecNumber>
    </submittedName>
</protein>
<feature type="domain" description="LTD" evidence="6">
    <location>
        <begin position="26"/>
        <end position="149"/>
    </location>
</feature>
<dbReference type="InterPro" id="IPR001322">
    <property type="entry name" value="Lamin_tail_dom"/>
</dbReference>
<dbReference type="Pfam" id="PF00932">
    <property type="entry name" value="LTD"/>
    <property type="match status" value="1"/>
</dbReference>
<dbReference type="RefSeq" id="WP_218111662.1">
    <property type="nucleotide sequence ID" value="NZ_CP065383.1"/>
</dbReference>
<dbReference type="Gene3D" id="2.60.40.1260">
    <property type="entry name" value="Lamin Tail domain"/>
    <property type="match status" value="1"/>
</dbReference>
<keyword evidence="1" id="KW-1133">Transmembrane helix</keyword>
<keyword evidence="1" id="KW-0472">Membrane</keyword>
<dbReference type="InterPro" id="IPR036415">
    <property type="entry name" value="Lamin_tail_dom_sf"/>
</dbReference>
<sequence length="827" mass="94496">MKMKLFPGLKPPSIILTCLIVVLLLWHFSAESSASLRISEFMASNGSIILDQSGKPNDWIEIHNTSSQPIDLSGYFISDKLNEPLKWQIPEGYHQETIVPGGGFIILIADGNPDHGPLHLDFELSKAGESIILTAPNGNTAVDVITFGPQWKDVSYGRSATNPETWVFYLSPSPGNPNQGAKTASYWIAGLYLFYKSYKELFLTFFAFLIILIYISIRLSQVLKKLRRVEEKQTSLIQAVPEIILQLNHKGQVEWLNQPGINFFGENVLGKGCRELFKNAVSSVPIEDFIQDHNSEKLPPDAHFITEFPSHKDELKKIIDWSSNPCILQGSKNGILLVGRDITQQQYNEKRIKDSEKNYRDLFEKTPIGILKVDVQEKILDINQHILDILGASDKEEILQMNLVNLFIPEQFLFINDYKQLTKNQVISEDRECTSQWGKRFWLRYKIFPIFGDSNELKEMIITGEDVTERKEAEGKLQYISLHDSLTGLYNRPFFEEELKRLNTERQYPLSVIIGDVNGLKILNDTFGHLEGDQLLERTAEILQRCCRHEDIISRWGGDEYAIILPQTDHETALQICDRIRNECQIQENILIPISISLGVSTNSLPTQNVQKIITDAEEKMYQEKLIESDHYRRKMLSTFISNLKPKTWHSADLCRLCLWFGMVLNLPYSEEELMYLTDLHDLGKINMDISFLSQAGSLDEDGWKKIKKHPEIGYRIAQAIHQISTIADAIWAHHERWDGAGYPRGLSKENIPLLARIMAIADAYDAMRCGRPYKSPLTKEEAINELLRCSGSQFDPYLVSLFIKNCPIIISEDTSINVKNDQIMGK</sequence>
<dbReference type="PROSITE" id="PS51832">
    <property type="entry name" value="HD_GYP"/>
    <property type="match status" value="1"/>
</dbReference>
<dbReference type="NCBIfam" id="TIGR00229">
    <property type="entry name" value="sensory_box"/>
    <property type="match status" value="1"/>
</dbReference>
<reference evidence="7 8" key="1">
    <citation type="journal article" date="2021" name="Nat. Commun.">
        <title>Isolation of a member of the candidate phylum Atribacteria reveals a unique cell membrane structure.</title>
        <authorList>
            <person name="Taiki K."/>
            <person name="Nobu M.K."/>
            <person name="Kusada H."/>
            <person name="Meng X.-Y."/>
            <person name="Hosoki N."/>
            <person name="Uematsu K."/>
            <person name="Yoshioka H."/>
            <person name="Kamagata Y."/>
            <person name="Tamaki H."/>
        </authorList>
    </citation>
    <scope>NUCLEOTIDE SEQUENCE [LARGE SCALE GENOMIC DNA]</scope>
    <source>
        <strain evidence="7 8">RT761</strain>
    </source>
</reference>
<dbReference type="SUPFAM" id="SSF109604">
    <property type="entry name" value="HD-domain/PDEase-like"/>
    <property type="match status" value="1"/>
</dbReference>
<evidence type="ECO:0000313" key="7">
    <source>
        <dbReference type="EMBL" id="QPM69181.1"/>
    </source>
</evidence>
<dbReference type="InterPro" id="IPR000014">
    <property type="entry name" value="PAS"/>
</dbReference>
<dbReference type="InterPro" id="IPR000160">
    <property type="entry name" value="GGDEF_dom"/>
</dbReference>
<feature type="transmembrane region" description="Helical" evidence="1">
    <location>
        <begin position="201"/>
        <end position="219"/>
    </location>
</feature>
<dbReference type="SMART" id="SM00267">
    <property type="entry name" value="GGDEF"/>
    <property type="match status" value="1"/>
</dbReference>
<dbReference type="Pfam" id="PF13426">
    <property type="entry name" value="PAS_9"/>
    <property type="match status" value="2"/>
</dbReference>
<feature type="domain" description="PAC" evidence="3">
    <location>
        <begin position="427"/>
        <end position="479"/>
    </location>
</feature>
<proteinExistence type="predicted"/>
<dbReference type="Gene3D" id="1.10.3210.10">
    <property type="entry name" value="Hypothetical protein af1432"/>
    <property type="match status" value="1"/>
</dbReference>
<dbReference type="PROSITE" id="PS51841">
    <property type="entry name" value="LTD"/>
    <property type="match status" value="1"/>
</dbReference>
<accession>A0A7T1F479</accession>
<keyword evidence="1" id="KW-0812">Transmembrane</keyword>
<evidence type="ECO:0000259" key="6">
    <source>
        <dbReference type="PROSITE" id="PS51841"/>
    </source>
</evidence>
<dbReference type="InterPro" id="IPR043128">
    <property type="entry name" value="Rev_trsase/Diguanyl_cyclase"/>
</dbReference>
<evidence type="ECO:0000313" key="8">
    <source>
        <dbReference type="Proteomes" id="UP000594463"/>
    </source>
</evidence>
<dbReference type="NCBIfam" id="TIGR00254">
    <property type="entry name" value="GGDEF"/>
    <property type="match status" value="1"/>
</dbReference>
<dbReference type="Gene3D" id="3.30.450.20">
    <property type="entry name" value="PAS domain"/>
    <property type="match status" value="2"/>
</dbReference>
<keyword evidence="7" id="KW-0378">Hydrolase</keyword>
<dbReference type="CDD" id="cd01949">
    <property type="entry name" value="GGDEF"/>
    <property type="match status" value="1"/>
</dbReference>